<gene>
    <name evidence="1" type="ORF">OSTQU699_LOCUS5045</name>
</gene>
<evidence type="ECO:0000313" key="2">
    <source>
        <dbReference type="Proteomes" id="UP000708148"/>
    </source>
</evidence>
<reference evidence="1" key="1">
    <citation type="submission" date="2020-12" db="EMBL/GenBank/DDBJ databases">
        <authorList>
            <person name="Iha C."/>
        </authorList>
    </citation>
    <scope>NUCLEOTIDE SEQUENCE</scope>
</reference>
<proteinExistence type="predicted"/>
<evidence type="ECO:0000313" key="1">
    <source>
        <dbReference type="EMBL" id="CAD7699686.1"/>
    </source>
</evidence>
<dbReference type="EMBL" id="CAJHUC010001089">
    <property type="protein sequence ID" value="CAD7699686.1"/>
    <property type="molecule type" value="Genomic_DNA"/>
</dbReference>
<dbReference type="AlphaFoldDB" id="A0A8S1J1A2"/>
<sequence length="106" mass="12329">MQKRRWRRANLRYRPRGRGALARFAHGAQHDGTSVVVNLDIAERCFWLNDSAECRRWAEWRLWGALLSALCMVVAFQRAVTREQTEVGQLRTASHAVKRWPRARAG</sequence>
<protein>
    <submittedName>
        <fullName evidence="1">Uncharacterized protein</fullName>
    </submittedName>
</protein>
<comment type="caution">
    <text evidence="1">The sequence shown here is derived from an EMBL/GenBank/DDBJ whole genome shotgun (WGS) entry which is preliminary data.</text>
</comment>
<name>A0A8S1J1A2_9CHLO</name>
<accession>A0A8S1J1A2</accession>
<organism evidence="1 2">
    <name type="scientific">Ostreobium quekettii</name>
    <dbReference type="NCBI Taxonomy" id="121088"/>
    <lineage>
        <taxon>Eukaryota</taxon>
        <taxon>Viridiplantae</taxon>
        <taxon>Chlorophyta</taxon>
        <taxon>core chlorophytes</taxon>
        <taxon>Ulvophyceae</taxon>
        <taxon>TCBD clade</taxon>
        <taxon>Bryopsidales</taxon>
        <taxon>Ostreobineae</taxon>
        <taxon>Ostreobiaceae</taxon>
        <taxon>Ostreobium</taxon>
    </lineage>
</organism>
<dbReference type="Proteomes" id="UP000708148">
    <property type="component" value="Unassembled WGS sequence"/>
</dbReference>
<keyword evidence="2" id="KW-1185">Reference proteome</keyword>